<keyword evidence="1" id="KW-1133">Transmembrane helix</keyword>
<protein>
    <submittedName>
        <fullName evidence="2">Uncharacterized protein</fullName>
    </submittedName>
</protein>
<feature type="transmembrane region" description="Helical" evidence="1">
    <location>
        <begin position="12"/>
        <end position="34"/>
    </location>
</feature>
<name>A0A5J5QYH6_GOSBA</name>
<keyword evidence="3" id="KW-1185">Reference proteome</keyword>
<proteinExistence type="predicted"/>
<sequence>MLNGGDGSPRLWPLLGSGFASHMFVSPFGSILSSHPLPFPVISNDGRKFMWLRFAYFRFGLGLVSPCSCCITFQGFGAFLCVYSLVVNDIINLLF</sequence>
<dbReference type="EMBL" id="CM018220">
    <property type="protein sequence ID" value="KAB2023547.1"/>
    <property type="molecule type" value="Genomic_DNA"/>
</dbReference>
<feature type="transmembrane region" description="Helical" evidence="1">
    <location>
        <begin position="55"/>
        <end position="86"/>
    </location>
</feature>
<organism evidence="2 3">
    <name type="scientific">Gossypium barbadense</name>
    <name type="common">Sea Island cotton</name>
    <name type="synonym">Hibiscus barbadensis</name>
    <dbReference type="NCBI Taxonomy" id="3634"/>
    <lineage>
        <taxon>Eukaryota</taxon>
        <taxon>Viridiplantae</taxon>
        <taxon>Streptophyta</taxon>
        <taxon>Embryophyta</taxon>
        <taxon>Tracheophyta</taxon>
        <taxon>Spermatophyta</taxon>
        <taxon>Magnoliopsida</taxon>
        <taxon>eudicotyledons</taxon>
        <taxon>Gunneridae</taxon>
        <taxon>Pentapetalae</taxon>
        <taxon>rosids</taxon>
        <taxon>malvids</taxon>
        <taxon>Malvales</taxon>
        <taxon>Malvaceae</taxon>
        <taxon>Malvoideae</taxon>
        <taxon>Gossypium</taxon>
    </lineage>
</organism>
<dbReference type="AlphaFoldDB" id="A0A5J5QYH6"/>
<accession>A0A5J5QYH6</accession>
<reference evidence="3" key="1">
    <citation type="journal article" date="2020" name="Nat. Genet.">
        <title>Genomic diversifications of five Gossypium allopolyploid species and their impact on cotton improvement.</title>
        <authorList>
            <person name="Chen Z.J."/>
            <person name="Sreedasyam A."/>
            <person name="Ando A."/>
            <person name="Song Q."/>
            <person name="De Santiago L.M."/>
            <person name="Hulse-Kemp A.M."/>
            <person name="Ding M."/>
            <person name="Ye W."/>
            <person name="Kirkbride R.C."/>
            <person name="Jenkins J."/>
            <person name="Plott C."/>
            <person name="Lovell J."/>
            <person name="Lin Y.M."/>
            <person name="Vaughn R."/>
            <person name="Liu B."/>
            <person name="Simpson S."/>
            <person name="Scheffler B.E."/>
            <person name="Wen L."/>
            <person name="Saski C.A."/>
            <person name="Grover C.E."/>
            <person name="Hu G."/>
            <person name="Conover J.L."/>
            <person name="Carlson J.W."/>
            <person name="Shu S."/>
            <person name="Boston L.B."/>
            <person name="Williams M."/>
            <person name="Peterson D.G."/>
            <person name="McGee K."/>
            <person name="Jones D.C."/>
            <person name="Wendel J.F."/>
            <person name="Stelly D.M."/>
            <person name="Grimwood J."/>
            <person name="Schmutz J."/>
        </authorList>
    </citation>
    <scope>NUCLEOTIDE SEQUENCE [LARGE SCALE GENOMIC DNA]</scope>
    <source>
        <strain evidence="3">cv. 3-79</strain>
    </source>
</reference>
<keyword evidence="1" id="KW-0472">Membrane</keyword>
<evidence type="ECO:0000256" key="1">
    <source>
        <dbReference type="SAM" id="Phobius"/>
    </source>
</evidence>
<evidence type="ECO:0000313" key="2">
    <source>
        <dbReference type="EMBL" id="KAB2023547.1"/>
    </source>
</evidence>
<dbReference type="Proteomes" id="UP000327439">
    <property type="component" value="Chromosome D06"/>
</dbReference>
<evidence type="ECO:0000313" key="3">
    <source>
        <dbReference type="Proteomes" id="UP000327439"/>
    </source>
</evidence>
<gene>
    <name evidence="2" type="ORF">ES319_D06G027200v1</name>
</gene>
<keyword evidence="1" id="KW-0812">Transmembrane</keyword>